<evidence type="ECO:0000256" key="1">
    <source>
        <dbReference type="SAM" id="MobiDB-lite"/>
    </source>
</evidence>
<feature type="region of interest" description="Disordered" evidence="1">
    <location>
        <begin position="36"/>
        <end position="64"/>
    </location>
</feature>
<dbReference type="Proteomes" id="UP000324091">
    <property type="component" value="Chromosome 18"/>
</dbReference>
<evidence type="ECO:0000313" key="2">
    <source>
        <dbReference type="EMBL" id="TWW70034.1"/>
    </source>
</evidence>
<accession>A0A5C6NRI0</accession>
<protein>
    <submittedName>
        <fullName evidence="2">Uncharacterized protein</fullName>
    </submittedName>
</protein>
<dbReference type="AlphaFoldDB" id="A0A5C6NRI0"/>
<proteinExistence type="predicted"/>
<dbReference type="EMBL" id="RHFK02000010">
    <property type="protein sequence ID" value="TWW70034.1"/>
    <property type="molecule type" value="Genomic_DNA"/>
</dbReference>
<reference evidence="2 3" key="1">
    <citation type="submission" date="2019-04" db="EMBL/GenBank/DDBJ databases">
        <title>Chromosome genome assembly for Takifugu flavidus.</title>
        <authorList>
            <person name="Xiao S."/>
        </authorList>
    </citation>
    <scope>NUCLEOTIDE SEQUENCE [LARGE SCALE GENOMIC DNA]</scope>
    <source>
        <strain evidence="2">HTHZ2018</strain>
        <tissue evidence="2">Muscle</tissue>
    </source>
</reference>
<name>A0A5C6NRI0_9TELE</name>
<keyword evidence="3" id="KW-1185">Reference proteome</keyword>
<comment type="caution">
    <text evidence="2">The sequence shown here is derived from an EMBL/GenBank/DDBJ whole genome shotgun (WGS) entry which is preliminary data.</text>
</comment>
<organism evidence="2 3">
    <name type="scientific">Takifugu flavidus</name>
    <name type="common">sansaifugu</name>
    <dbReference type="NCBI Taxonomy" id="433684"/>
    <lineage>
        <taxon>Eukaryota</taxon>
        <taxon>Metazoa</taxon>
        <taxon>Chordata</taxon>
        <taxon>Craniata</taxon>
        <taxon>Vertebrata</taxon>
        <taxon>Euteleostomi</taxon>
        <taxon>Actinopterygii</taxon>
        <taxon>Neopterygii</taxon>
        <taxon>Teleostei</taxon>
        <taxon>Neoteleostei</taxon>
        <taxon>Acanthomorphata</taxon>
        <taxon>Eupercaria</taxon>
        <taxon>Tetraodontiformes</taxon>
        <taxon>Tetradontoidea</taxon>
        <taxon>Tetraodontidae</taxon>
        <taxon>Takifugu</taxon>
    </lineage>
</organism>
<sequence length="149" mass="16444">MTQQLGWTRTHPVAAQHKPFRGQFSQDDPIIILQRRLPPPNPMGGLSEGKTGRKRKGNGFAPSVPLLLPPREDVGLCQEAELDWSAGVLVGCPRKISPSIRWSRPMRSCFQMGSIVSGPPRQMFGTLPSVPDTLKPLRVCLSFCTLQES</sequence>
<gene>
    <name evidence="2" type="ORF">D4764_18G0008400</name>
</gene>
<evidence type="ECO:0000313" key="3">
    <source>
        <dbReference type="Proteomes" id="UP000324091"/>
    </source>
</evidence>
<feature type="region of interest" description="Disordered" evidence="1">
    <location>
        <begin position="1"/>
        <end position="20"/>
    </location>
</feature>